<accession>A0A5B7J2T3</accession>
<dbReference type="Pfam" id="PF00530">
    <property type="entry name" value="SRCR"/>
    <property type="match status" value="1"/>
</dbReference>
<dbReference type="GO" id="GO:0004720">
    <property type="term" value="F:protein-lysine 6-oxidase activity"/>
    <property type="evidence" value="ECO:0007669"/>
    <property type="project" value="TreeGrafter"/>
</dbReference>
<proteinExistence type="predicted"/>
<evidence type="ECO:0000313" key="5">
    <source>
        <dbReference type="Proteomes" id="UP000324222"/>
    </source>
</evidence>
<dbReference type="Gene3D" id="3.10.250.10">
    <property type="entry name" value="SRCR-like domain"/>
    <property type="match status" value="1"/>
</dbReference>
<dbReference type="SUPFAM" id="SSF56487">
    <property type="entry name" value="SRCR-like"/>
    <property type="match status" value="1"/>
</dbReference>
<reference evidence="4 5" key="1">
    <citation type="submission" date="2019-05" db="EMBL/GenBank/DDBJ databases">
        <title>Another draft genome of Portunus trituberculatus and its Hox gene families provides insights of decapod evolution.</title>
        <authorList>
            <person name="Jeong J.-H."/>
            <person name="Song I."/>
            <person name="Kim S."/>
            <person name="Choi T."/>
            <person name="Kim D."/>
            <person name="Ryu S."/>
            <person name="Kim W."/>
        </authorList>
    </citation>
    <scope>NUCLEOTIDE SEQUENCE [LARGE SCALE GENOMIC DNA]</scope>
    <source>
        <tissue evidence="4">Muscle</tissue>
    </source>
</reference>
<sequence length="144" mass="15687">MYIKREITAHLNIEPLFQHSVEGKVKLRLQGGRTEFEGRVEVQLAGSEEWGLLCGDGWSLLEGMVVCRQLGYGYAQGALSTGFFGGNKSDIIISGMKCTGNEKLIEQCLHDAVGEVFCPDPSNNGNIAGVTCVQSKFIILFDSL</sequence>
<evidence type="ECO:0000259" key="3">
    <source>
        <dbReference type="PROSITE" id="PS50287"/>
    </source>
</evidence>
<dbReference type="GO" id="GO:0016020">
    <property type="term" value="C:membrane"/>
    <property type="evidence" value="ECO:0007669"/>
    <property type="project" value="InterPro"/>
</dbReference>
<dbReference type="PRINTS" id="PR00258">
    <property type="entry name" value="SPERACTRCPTR"/>
</dbReference>
<protein>
    <submittedName>
        <fullName evidence="4">Lysyl oxidase 3</fullName>
    </submittedName>
</protein>
<comment type="caution">
    <text evidence="2">Lacks conserved residue(s) required for the propagation of feature annotation.</text>
</comment>
<dbReference type="PANTHER" id="PTHR45817:SF4">
    <property type="entry name" value="LYSYL OXIDASE-LIKE-RELATED"/>
    <property type="match status" value="1"/>
</dbReference>
<feature type="domain" description="SRCR" evidence="3">
    <location>
        <begin position="27"/>
        <end position="133"/>
    </location>
</feature>
<dbReference type="GO" id="GO:0005615">
    <property type="term" value="C:extracellular space"/>
    <property type="evidence" value="ECO:0007669"/>
    <property type="project" value="TreeGrafter"/>
</dbReference>
<evidence type="ECO:0000313" key="4">
    <source>
        <dbReference type="EMBL" id="MPC91060.1"/>
    </source>
</evidence>
<keyword evidence="5" id="KW-1185">Reference proteome</keyword>
<feature type="disulfide bond" evidence="2">
    <location>
        <begin position="54"/>
        <end position="118"/>
    </location>
</feature>
<dbReference type="FunFam" id="3.10.250.10:FF:000008">
    <property type="entry name" value="Lysyl oxidase homolog 2"/>
    <property type="match status" value="1"/>
</dbReference>
<dbReference type="EMBL" id="VSRR010086429">
    <property type="protein sequence ID" value="MPC91060.1"/>
    <property type="molecule type" value="Genomic_DNA"/>
</dbReference>
<comment type="caution">
    <text evidence="4">The sequence shown here is derived from an EMBL/GenBank/DDBJ whole genome shotgun (WGS) entry which is preliminary data.</text>
</comment>
<dbReference type="InterPro" id="IPR050912">
    <property type="entry name" value="LOX-like_protein"/>
</dbReference>
<dbReference type="PANTHER" id="PTHR45817">
    <property type="entry name" value="LYSYL OXIDASE-LIKE-RELATED"/>
    <property type="match status" value="1"/>
</dbReference>
<dbReference type="PROSITE" id="PS50287">
    <property type="entry name" value="SRCR_2"/>
    <property type="match status" value="1"/>
</dbReference>
<dbReference type="SMART" id="SM00202">
    <property type="entry name" value="SR"/>
    <property type="match status" value="1"/>
</dbReference>
<dbReference type="OrthoDB" id="547291at2759"/>
<dbReference type="InterPro" id="IPR036772">
    <property type="entry name" value="SRCR-like_dom_sf"/>
</dbReference>
<gene>
    <name evidence="4" type="primary">Loxl3</name>
    <name evidence="4" type="ORF">E2C01_086073</name>
</gene>
<evidence type="ECO:0000256" key="2">
    <source>
        <dbReference type="PROSITE-ProRule" id="PRU00196"/>
    </source>
</evidence>
<name>A0A5B7J2T3_PORTR</name>
<dbReference type="InterPro" id="IPR001190">
    <property type="entry name" value="SRCR"/>
</dbReference>
<keyword evidence="1 2" id="KW-1015">Disulfide bond</keyword>
<dbReference type="Proteomes" id="UP000324222">
    <property type="component" value="Unassembled WGS sequence"/>
</dbReference>
<organism evidence="4 5">
    <name type="scientific">Portunus trituberculatus</name>
    <name type="common">Swimming crab</name>
    <name type="synonym">Neptunus trituberculatus</name>
    <dbReference type="NCBI Taxonomy" id="210409"/>
    <lineage>
        <taxon>Eukaryota</taxon>
        <taxon>Metazoa</taxon>
        <taxon>Ecdysozoa</taxon>
        <taxon>Arthropoda</taxon>
        <taxon>Crustacea</taxon>
        <taxon>Multicrustacea</taxon>
        <taxon>Malacostraca</taxon>
        <taxon>Eumalacostraca</taxon>
        <taxon>Eucarida</taxon>
        <taxon>Decapoda</taxon>
        <taxon>Pleocyemata</taxon>
        <taxon>Brachyura</taxon>
        <taxon>Eubrachyura</taxon>
        <taxon>Portunoidea</taxon>
        <taxon>Portunidae</taxon>
        <taxon>Portuninae</taxon>
        <taxon>Portunus</taxon>
    </lineage>
</organism>
<dbReference type="AlphaFoldDB" id="A0A5B7J2T3"/>
<evidence type="ECO:0000256" key="1">
    <source>
        <dbReference type="ARBA" id="ARBA00023157"/>
    </source>
</evidence>
<feature type="disulfide bond" evidence="2">
    <location>
        <begin position="98"/>
        <end position="108"/>
    </location>
</feature>